<name>A0ACC2KB59_PERAE</name>
<dbReference type="Proteomes" id="UP001234297">
    <property type="component" value="Chromosome 4"/>
</dbReference>
<keyword evidence="2" id="KW-1185">Reference proteome</keyword>
<organism evidence="1 2">
    <name type="scientific">Persea americana</name>
    <name type="common">Avocado</name>
    <dbReference type="NCBI Taxonomy" id="3435"/>
    <lineage>
        <taxon>Eukaryota</taxon>
        <taxon>Viridiplantae</taxon>
        <taxon>Streptophyta</taxon>
        <taxon>Embryophyta</taxon>
        <taxon>Tracheophyta</taxon>
        <taxon>Spermatophyta</taxon>
        <taxon>Magnoliopsida</taxon>
        <taxon>Magnoliidae</taxon>
        <taxon>Laurales</taxon>
        <taxon>Lauraceae</taxon>
        <taxon>Persea</taxon>
    </lineage>
</organism>
<dbReference type="EMBL" id="CM056812">
    <property type="protein sequence ID" value="KAJ8618400.1"/>
    <property type="molecule type" value="Genomic_DNA"/>
</dbReference>
<protein>
    <submittedName>
        <fullName evidence="1">Uncharacterized protein</fullName>
    </submittedName>
</protein>
<evidence type="ECO:0000313" key="1">
    <source>
        <dbReference type="EMBL" id="KAJ8618400.1"/>
    </source>
</evidence>
<sequence length="630" mass="69699">MKLLQITPESNSKRVDMRNQVGRVLHNETFKLWSKKTSKVASFSTTFELFIQRVNKEPCGEGMAFILTNNPSLPTNSHGQWLGIVNETTNGASLNGIVAIEFDTRKSSPDDIDDNHVAVDVNGIKSIRQFPLVQAGVNLSSGSNVVAKIQYDGDARNLTVYVSMLHDSEGGLSSPLITLDINLSQYLMEDVYVGFSGSTGNLTQLNYVYSWDFTSTNVTDGDSWTTKKEKGNNLELILPLVLSTACLICGSLCYLWWRRKRIGNNGGYRVSPTLVSMLENSSQGPQKYLLKELKAATSNFNPINKLGQGGFGTVYKGILKDGEEVAVKRVSKDSRQGEQEFAAEVMTISHLSHKNLVRLIGWCLERDDLLLVYEFMPNGSLDKLIFSSEKSSSKNAVLSWERRHKIICGVASALCYLHDGCRNRVLHRDVKSSNVMLDSNYDARLGDFGLARTIQHADSETCHLTTKIAGTPGYIAPECLLTGRASVKTDVYGFGVFAMEVTCGRRPGNNLRNPEEKGNSIMDWLWDLYGRERVLEAVDPQLHGVFDKEQMELVLKLGLACCHPNPNERPSMRLVLQVLNGEAPAPVLPIEKPTFMWPLMPSNLGAAPISFEEPSSGGGRLTMSMDLSAR</sequence>
<reference evidence="1 2" key="1">
    <citation type="journal article" date="2022" name="Hortic Res">
        <title>A haplotype resolved chromosomal level avocado genome allows analysis of novel avocado genes.</title>
        <authorList>
            <person name="Nath O."/>
            <person name="Fletcher S.J."/>
            <person name="Hayward A."/>
            <person name="Shaw L.M."/>
            <person name="Masouleh A.K."/>
            <person name="Furtado A."/>
            <person name="Henry R.J."/>
            <person name="Mitter N."/>
        </authorList>
    </citation>
    <scope>NUCLEOTIDE SEQUENCE [LARGE SCALE GENOMIC DNA]</scope>
    <source>
        <strain evidence="2">cv. Hass</strain>
    </source>
</reference>
<comment type="caution">
    <text evidence="1">The sequence shown here is derived from an EMBL/GenBank/DDBJ whole genome shotgun (WGS) entry which is preliminary data.</text>
</comment>
<evidence type="ECO:0000313" key="2">
    <source>
        <dbReference type="Proteomes" id="UP001234297"/>
    </source>
</evidence>
<gene>
    <name evidence="1" type="ORF">MRB53_014586</name>
</gene>
<accession>A0ACC2KB59</accession>
<proteinExistence type="predicted"/>